<keyword evidence="3" id="KW-1185">Reference proteome</keyword>
<dbReference type="Gene3D" id="3.40.50.720">
    <property type="entry name" value="NAD(P)-binding Rossmann-like Domain"/>
    <property type="match status" value="1"/>
</dbReference>
<dbReference type="FunFam" id="3.40.50.720:FF:000172">
    <property type="entry name" value="Bifunctional 3-dehydroquinate dehydratase/shikimate dehydrogenase, chloroplastic"/>
    <property type="match status" value="1"/>
</dbReference>
<dbReference type="GO" id="GO:0019632">
    <property type="term" value="P:shikimate metabolic process"/>
    <property type="evidence" value="ECO:0007669"/>
    <property type="project" value="TreeGrafter"/>
</dbReference>
<feature type="domain" description="SDH C-terminal" evidence="1">
    <location>
        <begin position="186"/>
        <end position="207"/>
    </location>
</feature>
<dbReference type="EMBL" id="JADFTS010000006">
    <property type="protein sequence ID" value="KAF9601332.1"/>
    <property type="molecule type" value="Genomic_DNA"/>
</dbReference>
<evidence type="ECO:0000313" key="3">
    <source>
        <dbReference type="Proteomes" id="UP000631114"/>
    </source>
</evidence>
<organism evidence="2 3">
    <name type="scientific">Coptis chinensis</name>
    <dbReference type="NCBI Taxonomy" id="261450"/>
    <lineage>
        <taxon>Eukaryota</taxon>
        <taxon>Viridiplantae</taxon>
        <taxon>Streptophyta</taxon>
        <taxon>Embryophyta</taxon>
        <taxon>Tracheophyta</taxon>
        <taxon>Spermatophyta</taxon>
        <taxon>Magnoliopsida</taxon>
        <taxon>Ranunculales</taxon>
        <taxon>Ranunculaceae</taxon>
        <taxon>Coptidoideae</taxon>
        <taxon>Coptis</taxon>
    </lineage>
</organism>
<dbReference type="Proteomes" id="UP000631114">
    <property type="component" value="Unassembled WGS sequence"/>
</dbReference>
<dbReference type="InterPro" id="IPR046346">
    <property type="entry name" value="Aminoacid_DH-like_N_sf"/>
</dbReference>
<protein>
    <recommendedName>
        <fullName evidence="1">SDH C-terminal domain-containing protein</fullName>
    </recommendedName>
</protein>
<gene>
    <name evidence="2" type="ORF">IFM89_018760</name>
</gene>
<comment type="caution">
    <text evidence="2">The sequence shown here is derived from an EMBL/GenBank/DDBJ whole genome shotgun (WGS) entry which is preliminary data.</text>
</comment>
<evidence type="ECO:0000313" key="2">
    <source>
        <dbReference type="EMBL" id="KAF9601332.1"/>
    </source>
</evidence>
<name>A0A835HN73_9MAGN</name>
<dbReference type="InterPro" id="IPR022893">
    <property type="entry name" value="Shikimate_DH_fam"/>
</dbReference>
<dbReference type="SUPFAM" id="SSF51735">
    <property type="entry name" value="NAD(P)-binding Rossmann-fold domains"/>
    <property type="match status" value="1"/>
</dbReference>
<reference evidence="2 3" key="1">
    <citation type="submission" date="2020-10" db="EMBL/GenBank/DDBJ databases">
        <title>The Coptis chinensis genome and diversification of protoberbering-type alkaloids.</title>
        <authorList>
            <person name="Wang B."/>
            <person name="Shu S."/>
            <person name="Song C."/>
            <person name="Liu Y."/>
        </authorList>
    </citation>
    <scope>NUCLEOTIDE SEQUENCE [LARGE SCALE GENOMIC DNA]</scope>
    <source>
        <strain evidence="2">HL-2020</strain>
        <tissue evidence="2">Leaf</tissue>
    </source>
</reference>
<dbReference type="GO" id="GO:0004764">
    <property type="term" value="F:shikimate 3-dehydrogenase (NADP+) activity"/>
    <property type="evidence" value="ECO:0007669"/>
    <property type="project" value="InterPro"/>
</dbReference>
<evidence type="ECO:0000259" key="1">
    <source>
        <dbReference type="Pfam" id="PF18317"/>
    </source>
</evidence>
<dbReference type="Pfam" id="PF18317">
    <property type="entry name" value="SDH_C"/>
    <property type="match status" value="1"/>
</dbReference>
<accession>A0A835HN73</accession>
<sequence length="247" mass="26589">MVAVSLCTIPHKEAALQCCDEVDPIAKRPSDGKLVGYNTNYVGAISAIEDGLRGSYKTANATGSPLFGKTFVVIRAGGAGKALAYGAKAKGARVVIANCTYERAREFADLVGGIALSSAELESFRSEVGMILANTTSIGMQPKVEETPLAKHALSNYSLLFYAVYTPKLTRLLREAEESGAVTVIGLEMFIGQAYEQYERFTGMPGPHLIMGVSILASRRPYHDLLVITQNQHVLDAEINSRSLPKM</sequence>
<dbReference type="CDD" id="cd01065">
    <property type="entry name" value="NAD_bind_Shikimate_DH"/>
    <property type="match status" value="1"/>
</dbReference>
<dbReference type="SUPFAM" id="SSF53223">
    <property type="entry name" value="Aminoacid dehydrogenase-like, N-terminal domain"/>
    <property type="match status" value="1"/>
</dbReference>
<dbReference type="AlphaFoldDB" id="A0A835HN73"/>
<dbReference type="InterPro" id="IPR041121">
    <property type="entry name" value="SDH_C"/>
</dbReference>
<dbReference type="GO" id="GO:0009423">
    <property type="term" value="P:chorismate biosynthetic process"/>
    <property type="evidence" value="ECO:0007669"/>
    <property type="project" value="TreeGrafter"/>
</dbReference>
<proteinExistence type="predicted"/>
<dbReference type="PANTHER" id="PTHR21089">
    <property type="entry name" value="SHIKIMATE DEHYDROGENASE"/>
    <property type="match status" value="1"/>
</dbReference>
<dbReference type="OrthoDB" id="204377at2759"/>
<dbReference type="InterPro" id="IPR036291">
    <property type="entry name" value="NAD(P)-bd_dom_sf"/>
</dbReference>
<dbReference type="PANTHER" id="PTHR21089:SF1">
    <property type="entry name" value="BIFUNCTIONAL 3-DEHYDROQUINATE DEHYDRATASE_SHIKIMATE DEHYDROGENASE, CHLOROPLASTIC"/>
    <property type="match status" value="1"/>
</dbReference>